<name>A0ACB9WVN0_CHAAC</name>
<evidence type="ECO:0000313" key="1">
    <source>
        <dbReference type="EMBL" id="KAI4817965.1"/>
    </source>
</evidence>
<feature type="non-terminal residue" evidence="1">
    <location>
        <position position="1"/>
    </location>
</feature>
<dbReference type="Proteomes" id="UP001057452">
    <property type="component" value="Chromosome 11"/>
</dbReference>
<organism evidence="1 2">
    <name type="scientific">Chaenocephalus aceratus</name>
    <name type="common">Blackfin icefish</name>
    <name type="synonym">Chaenichthys aceratus</name>
    <dbReference type="NCBI Taxonomy" id="36190"/>
    <lineage>
        <taxon>Eukaryota</taxon>
        <taxon>Metazoa</taxon>
        <taxon>Chordata</taxon>
        <taxon>Craniata</taxon>
        <taxon>Vertebrata</taxon>
        <taxon>Euteleostomi</taxon>
        <taxon>Actinopterygii</taxon>
        <taxon>Neopterygii</taxon>
        <taxon>Teleostei</taxon>
        <taxon>Neoteleostei</taxon>
        <taxon>Acanthomorphata</taxon>
        <taxon>Eupercaria</taxon>
        <taxon>Perciformes</taxon>
        <taxon>Notothenioidei</taxon>
        <taxon>Channichthyidae</taxon>
        <taxon>Chaenocephalus</taxon>
    </lineage>
</organism>
<reference evidence="1" key="1">
    <citation type="submission" date="2022-05" db="EMBL/GenBank/DDBJ databases">
        <title>Chromosome-level genome of Chaenocephalus aceratus.</title>
        <authorList>
            <person name="Park H."/>
        </authorList>
    </citation>
    <scope>NUCLEOTIDE SEQUENCE</scope>
    <source>
        <strain evidence="1">KU_202001</strain>
    </source>
</reference>
<dbReference type="EMBL" id="CM043795">
    <property type="protein sequence ID" value="KAI4817965.1"/>
    <property type="molecule type" value="Genomic_DNA"/>
</dbReference>
<comment type="caution">
    <text evidence="1">The sequence shown here is derived from an EMBL/GenBank/DDBJ whole genome shotgun (WGS) entry which is preliminary data.</text>
</comment>
<feature type="non-terminal residue" evidence="1">
    <location>
        <position position="56"/>
    </location>
</feature>
<sequence>YQQLPALLLHLDVSPRPQPLHLTPVIYCLFHLTIPEAFWGAALSASVPRSRCPISS</sequence>
<gene>
    <name evidence="1" type="ORF">KUCAC02_011334</name>
</gene>
<proteinExistence type="predicted"/>
<accession>A0ACB9WVN0</accession>
<keyword evidence="2" id="KW-1185">Reference proteome</keyword>
<evidence type="ECO:0000313" key="2">
    <source>
        <dbReference type="Proteomes" id="UP001057452"/>
    </source>
</evidence>
<protein>
    <submittedName>
        <fullName evidence="1">Uncharacterized protein</fullName>
    </submittedName>
</protein>